<proteinExistence type="inferred from homology"/>
<keyword evidence="9 11" id="KW-0482">Metalloprotease</keyword>
<feature type="transmembrane region" description="Helical" evidence="11">
    <location>
        <begin position="37"/>
        <end position="55"/>
    </location>
</feature>
<accession>A0ABV2MEA0</accession>
<keyword evidence="5 11" id="KW-0812">Transmembrane</keyword>
<sequence>MSGLYTFLMGNVVTFILVLSLLVFVHEMGHYLVGRWSGIRILAFSVGFGPEIFGFNDRHGTRWKISAIPLGGYVRFFGDEDASSKPDSEKIAAMSEEDRARSFAGAKLWKRAATVAAGPIANFLLAIAIFAVLFSVYGRMIADPVVAEVTPDGAAAAAGILPGDLLVAIDGSKVETFDDVRRYVAIRPSQKIVVTIERGRQKLDVPMVPQRTDRTDQFGNKIELGQIGIITNKEAGNFRLRTYTPLEAVREGVIESASIVTGTFKYIANIFAGSMRADQLGGPIRVAQASGQMASLGIGAVLQLAATLSVSIGLLNLMPVPVLDGGHLMFYAVEAVRGRPLGAKAQEIAFRIGLAMILTLMVFTTWNDISLSSG</sequence>
<dbReference type="RefSeq" id="WP_168294787.1">
    <property type="nucleotide sequence ID" value="NZ_CP071604.1"/>
</dbReference>
<comment type="caution">
    <text evidence="13">The sequence shown here is derived from an EMBL/GenBank/DDBJ whole genome shotgun (WGS) entry which is preliminary data.</text>
</comment>
<dbReference type="SUPFAM" id="SSF50156">
    <property type="entry name" value="PDZ domain-like"/>
    <property type="match status" value="1"/>
</dbReference>
<dbReference type="Proteomes" id="UP001549077">
    <property type="component" value="Unassembled WGS sequence"/>
</dbReference>
<keyword evidence="7 11" id="KW-0862">Zinc</keyword>
<evidence type="ECO:0000313" key="13">
    <source>
        <dbReference type="EMBL" id="MET3754791.1"/>
    </source>
</evidence>
<dbReference type="InterPro" id="IPR036034">
    <property type="entry name" value="PDZ_sf"/>
</dbReference>
<organism evidence="13 14">
    <name type="scientific">Rhizobium binae</name>
    <dbReference type="NCBI Taxonomy" id="1138190"/>
    <lineage>
        <taxon>Bacteria</taxon>
        <taxon>Pseudomonadati</taxon>
        <taxon>Pseudomonadota</taxon>
        <taxon>Alphaproteobacteria</taxon>
        <taxon>Hyphomicrobiales</taxon>
        <taxon>Rhizobiaceae</taxon>
        <taxon>Rhizobium/Agrobacterium group</taxon>
        <taxon>Rhizobium</taxon>
    </lineage>
</organism>
<evidence type="ECO:0000256" key="9">
    <source>
        <dbReference type="ARBA" id="ARBA00023049"/>
    </source>
</evidence>
<dbReference type="Gene3D" id="2.30.42.10">
    <property type="match status" value="1"/>
</dbReference>
<keyword evidence="11" id="KW-0479">Metal-binding</keyword>
<comment type="subcellular location">
    <subcellularLocation>
        <location evidence="2">Membrane</location>
        <topology evidence="2">Multi-pass membrane protein</topology>
    </subcellularLocation>
</comment>
<evidence type="ECO:0000256" key="2">
    <source>
        <dbReference type="ARBA" id="ARBA00004141"/>
    </source>
</evidence>
<protein>
    <recommendedName>
        <fullName evidence="11">Zinc metalloprotease</fullName>
        <ecNumber evidence="11">3.4.24.-</ecNumber>
    </recommendedName>
</protein>
<gene>
    <name evidence="13" type="ORF">ABID08_002148</name>
</gene>
<dbReference type="InterPro" id="IPR001478">
    <property type="entry name" value="PDZ"/>
</dbReference>
<dbReference type="PANTHER" id="PTHR42837:SF2">
    <property type="entry name" value="MEMBRANE METALLOPROTEASE ARASP2, CHLOROPLASTIC-RELATED"/>
    <property type="match status" value="1"/>
</dbReference>
<dbReference type="Pfam" id="PF02163">
    <property type="entry name" value="Peptidase_M50"/>
    <property type="match status" value="1"/>
</dbReference>
<dbReference type="PANTHER" id="PTHR42837">
    <property type="entry name" value="REGULATOR OF SIGMA-E PROTEASE RSEP"/>
    <property type="match status" value="1"/>
</dbReference>
<dbReference type="EC" id="3.4.24.-" evidence="11"/>
<evidence type="ECO:0000256" key="10">
    <source>
        <dbReference type="ARBA" id="ARBA00023136"/>
    </source>
</evidence>
<dbReference type="CDD" id="cd23081">
    <property type="entry name" value="cpPDZ_EcRseP-like"/>
    <property type="match status" value="1"/>
</dbReference>
<dbReference type="Pfam" id="PF17820">
    <property type="entry name" value="PDZ_6"/>
    <property type="match status" value="1"/>
</dbReference>
<evidence type="ECO:0000259" key="12">
    <source>
        <dbReference type="PROSITE" id="PS50106"/>
    </source>
</evidence>
<evidence type="ECO:0000256" key="3">
    <source>
        <dbReference type="ARBA" id="ARBA00007931"/>
    </source>
</evidence>
<keyword evidence="4 13" id="KW-0645">Protease</keyword>
<feature type="domain" description="PDZ" evidence="12">
    <location>
        <begin position="137"/>
        <end position="175"/>
    </location>
</feature>
<feature type="transmembrane region" description="Helical" evidence="11">
    <location>
        <begin position="112"/>
        <end position="134"/>
    </location>
</feature>
<keyword evidence="6 11" id="KW-0378">Hydrolase</keyword>
<dbReference type="GeneID" id="91148417"/>
<comment type="similarity">
    <text evidence="3 11">Belongs to the peptidase M50B family.</text>
</comment>
<evidence type="ECO:0000256" key="5">
    <source>
        <dbReference type="ARBA" id="ARBA00022692"/>
    </source>
</evidence>
<evidence type="ECO:0000256" key="6">
    <source>
        <dbReference type="ARBA" id="ARBA00022801"/>
    </source>
</evidence>
<dbReference type="GO" id="GO:0006508">
    <property type="term" value="P:proteolysis"/>
    <property type="evidence" value="ECO:0007669"/>
    <property type="project" value="UniProtKB-KW"/>
</dbReference>
<evidence type="ECO:0000256" key="8">
    <source>
        <dbReference type="ARBA" id="ARBA00022989"/>
    </source>
</evidence>
<feature type="transmembrane region" description="Helical" evidence="11">
    <location>
        <begin position="6"/>
        <end position="25"/>
    </location>
</feature>
<dbReference type="PROSITE" id="PS50106">
    <property type="entry name" value="PDZ"/>
    <property type="match status" value="1"/>
</dbReference>
<evidence type="ECO:0000256" key="7">
    <source>
        <dbReference type="ARBA" id="ARBA00022833"/>
    </source>
</evidence>
<reference evidence="13 14" key="1">
    <citation type="submission" date="2024-06" db="EMBL/GenBank/DDBJ databases">
        <title>Genomic Encyclopedia of Type Strains, Phase IV (KMG-IV): sequencing the most valuable type-strain genomes for metagenomic binning, comparative biology and taxonomic classification.</title>
        <authorList>
            <person name="Goeker M."/>
        </authorList>
    </citation>
    <scope>NUCLEOTIDE SEQUENCE [LARGE SCALE GENOMIC DNA]</scope>
    <source>
        <strain evidence="13 14">DSM 29288</strain>
    </source>
</reference>
<dbReference type="InterPro" id="IPR008915">
    <property type="entry name" value="Peptidase_M50"/>
</dbReference>
<keyword evidence="14" id="KW-1185">Reference proteome</keyword>
<dbReference type="NCBIfam" id="TIGR00054">
    <property type="entry name" value="RIP metalloprotease RseP"/>
    <property type="match status" value="1"/>
</dbReference>
<evidence type="ECO:0000313" key="14">
    <source>
        <dbReference type="Proteomes" id="UP001549077"/>
    </source>
</evidence>
<dbReference type="InterPro" id="IPR004387">
    <property type="entry name" value="Pept_M50_Zn"/>
</dbReference>
<comment type="cofactor">
    <cofactor evidence="1 11">
        <name>Zn(2+)</name>
        <dbReference type="ChEBI" id="CHEBI:29105"/>
    </cofactor>
</comment>
<evidence type="ECO:0000256" key="1">
    <source>
        <dbReference type="ARBA" id="ARBA00001947"/>
    </source>
</evidence>
<keyword evidence="10 11" id="KW-0472">Membrane</keyword>
<keyword evidence="8 11" id="KW-1133">Transmembrane helix</keyword>
<dbReference type="SMART" id="SM00228">
    <property type="entry name" value="PDZ"/>
    <property type="match status" value="1"/>
</dbReference>
<evidence type="ECO:0000256" key="11">
    <source>
        <dbReference type="RuleBase" id="RU362031"/>
    </source>
</evidence>
<dbReference type="GO" id="GO:0008233">
    <property type="term" value="F:peptidase activity"/>
    <property type="evidence" value="ECO:0007669"/>
    <property type="project" value="UniProtKB-KW"/>
</dbReference>
<evidence type="ECO:0000256" key="4">
    <source>
        <dbReference type="ARBA" id="ARBA00022670"/>
    </source>
</evidence>
<dbReference type="InterPro" id="IPR041489">
    <property type="entry name" value="PDZ_6"/>
</dbReference>
<name>A0ABV2MEA0_9HYPH</name>
<dbReference type="EMBL" id="JBEPMY010000004">
    <property type="protein sequence ID" value="MET3754791.1"/>
    <property type="molecule type" value="Genomic_DNA"/>
</dbReference>
<dbReference type="CDD" id="cd06163">
    <property type="entry name" value="S2P-M50_PDZ_RseP-like"/>
    <property type="match status" value="1"/>
</dbReference>